<evidence type="ECO:0000313" key="1">
    <source>
        <dbReference type="EMBL" id="KAL0260111.1"/>
    </source>
</evidence>
<gene>
    <name evidence="1" type="ORF">SLS55_005856</name>
</gene>
<dbReference type="EMBL" id="JAJVCZ030000005">
    <property type="protein sequence ID" value="KAL0260111.1"/>
    <property type="molecule type" value="Genomic_DNA"/>
</dbReference>
<dbReference type="RefSeq" id="XP_066633140.1">
    <property type="nucleotide sequence ID" value="XM_066777298.1"/>
</dbReference>
<dbReference type="Proteomes" id="UP001430584">
    <property type="component" value="Unassembled WGS sequence"/>
</dbReference>
<name>A0ABR3CHK8_9PEZI</name>
<proteinExistence type="predicted"/>
<keyword evidence="2" id="KW-1185">Reference proteome</keyword>
<organism evidence="1 2">
    <name type="scientific">Diplodia seriata</name>
    <dbReference type="NCBI Taxonomy" id="420778"/>
    <lineage>
        <taxon>Eukaryota</taxon>
        <taxon>Fungi</taxon>
        <taxon>Dikarya</taxon>
        <taxon>Ascomycota</taxon>
        <taxon>Pezizomycotina</taxon>
        <taxon>Dothideomycetes</taxon>
        <taxon>Dothideomycetes incertae sedis</taxon>
        <taxon>Botryosphaeriales</taxon>
        <taxon>Botryosphaeriaceae</taxon>
        <taxon>Diplodia</taxon>
    </lineage>
</organism>
<sequence>MDKAKQQRAEAFYERKLEQRLRSLRFELQDFFGDFPGEYDRLKELIENDDLSAVKREEEQKAVEKAFEEIAQKSRARNSKA</sequence>
<dbReference type="GeneID" id="92009941"/>
<protein>
    <submittedName>
        <fullName evidence="1">Uncharacterized protein</fullName>
    </submittedName>
</protein>
<evidence type="ECO:0000313" key="2">
    <source>
        <dbReference type="Proteomes" id="UP001430584"/>
    </source>
</evidence>
<reference evidence="1 2" key="1">
    <citation type="submission" date="2024-02" db="EMBL/GenBank/DDBJ databases">
        <title>De novo assembly and annotation of 12 fungi associated with fruit tree decline syndrome in Ontario, Canada.</title>
        <authorList>
            <person name="Sulman M."/>
            <person name="Ellouze W."/>
            <person name="Ilyukhin E."/>
        </authorList>
    </citation>
    <scope>NUCLEOTIDE SEQUENCE [LARGE SCALE GENOMIC DNA]</scope>
    <source>
        <strain evidence="1 2">FDS-637</strain>
    </source>
</reference>
<accession>A0ABR3CHK8</accession>
<comment type="caution">
    <text evidence="1">The sequence shown here is derived from an EMBL/GenBank/DDBJ whole genome shotgun (WGS) entry which is preliminary data.</text>
</comment>